<dbReference type="EMBL" id="JACEEZ010020749">
    <property type="protein sequence ID" value="KAG0714163.1"/>
    <property type="molecule type" value="Genomic_DNA"/>
</dbReference>
<evidence type="ECO:0000313" key="2">
    <source>
        <dbReference type="Proteomes" id="UP000770661"/>
    </source>
</evidence>
<name>A0A8J4XUI6_CHIOP</name>
<keyword evidence="2" id="KW-1185">Reference proteome</keyword>
<sequence length="190" mass="21678">MLYAATVLHSVSRSCELPKGTCPQQWPEVYGHVARFTDIQNKAMKKSGSHNSQIRVDLLYAFTVIIYHKTSNWNSVNEARRELFSTKRNRPMKRFPQRKKPFCSTTARSHTSWNSGQQWINVAEAVPTPEVLWMTLESATIPASCLSNLPGSNLRRCSELGSSVAAKRHVRRTMLMQRRREVPELCSGLM</sequence>
<accession>A0A8J4XUI6</accession>
<comment type="caution">
    <text evidence="1">The sequence shown here is derived from an EMBL/GenBank/DDBJ whole genome shotgun (WGS) entry which is preliminary data.</text>
</comment>
<gene>
    <name evidence="1" type="ORF">GWK47_014653</name>
</gene>
<proteinExistence type="predicted"/>
<protein>
    <submittedName>
        <fullName evidence="1">Uncharacterized protein</fullName>
    </submittedName>
</protein>
<dbReference type="Proteomes" id="UP000770661">
    <property type="component" value="Unassembled WGS sequence"/>
</dbReference>
<reference evidence="1" key="1">
    <citation type="submission" date="2020-07" db="EMBL/GenBank/DDBJ databases">
        <title>The High-quality genome of the commercially important snow crab, Chionoecetes opilio.</title>
        <authorList>
            <person name="Jeong J.-H."/>
            <person name="Ryu S."/>
        </authorList>
    </citation>
    <scope>NUCLEOTIDE SEQUENCE</scope>
    <source>
        <strain evidence="1">MADBK_172401_WGS</strain>
        <tissue evidence="1">Digestive gland</tissue>
    </source>
</reference>
<dbReference type="AlphaFoldDB" id="A0A8J4XUI6"/>
<organism evidence="1 2">
    <name type="scientific">Chionoecetes opilio</name>
    <name type="common">Atlantic snow crab</name>
    <name type="synonym">Cancer opilio</name>
    <dbReference type="NCBI Taxonomy" id="41210"/>
    <lineage>
        <taxon>Eukaryota</taxon>
        <taxon>Metazoa</taxon>
        <taxon>Ecdysozoa</taxon>
        <taxon>Arthropoda</taxon>
        <taxon>Crustacea</taxon>
        <taxon>Multicrustacea</taxon>
        <taxon>Malacostraca</taxon>
        <taxon>Eumalacostraca</taxon>
        <taxon>Eucarida</taxon>
        <taxon>Decapoda</taxon>
        <taxon>Pleocyemata</taxon>
        <taxon>Brachyura</taxon>
        <taxon>Eubrachyura</taxon>
        <taxon>Majoidea</taxon>
        <taxon>Majidae</taxon>
        <taxon>Chionoecetes</taxon>
    </lineage>
</organism>
<evidence type="ECO:0000313" key="1">
    <source>
        <dbReference type="EMBL" id="KAG0714163.1"/>
    </source>
</evidence>